<gene>
    <name evidence="2" type="ORF">PoB_004923600</name>
</gene>
<name>A0AAV4BQJ1_9GAST</name>
<feature type="compositionally biased region" description="Basic and acidic residues" evidence="1">
    <location>
        <begin position="92"/>
        <end position="103"/>
    </location>
</feature>
<comment type="caution">
    <text evidence="2">The sequence shown here is derived from an EMBL/GenBank/DDBJ whole genome shotgun (WGS) entry which is preliminary data.</text>
</comment>
<keyword evidence="3" id="KW-1185">Reference proteome</keyword>
<evidence type="ECO:0000313" key="2">
    <source>
        <dbReference type="EMBL" id="GFO22731.1"/>
    </source>
</evidence>
<proteinExistence type="predicted"/>
<feature type="region of interest" description="Disordered" evidence="1">
    <location>
        <begin position="84"/>
        <end position="110"/>
    </location>
</feature>
<accession>A0AAV4BQJ1</accession>
<dbReference type="AlphaFoldDB" id="A0AAV4BQJ1"/>
<evidence type="ECO:0000256" key="1">
    <source>
        <dbReference type="SAM" id="MobiDB-lite"/>
    </source>
</evidence>
<evidence type="ECO:0000313" key="3">
    <source>
        <dbReference type="Proteomes" id="UP000735302"/>
    </source>
</evidence>
<dbReference type="EMBL" id="BLXT01005449">
    <property type="protein sequence ID" value="GFO22731.1"/>
    <property type="molecule type" value="Genomic_DNA"/>
</dbReference>
<organism evidence="2 3">
    <name type="scientific">Plakobranchus ocellatus</name>
    <dbReference type="NCBI Taxonomy" id="259542"/>
    <lineage>
        <taxon>Eukaryota</taxon>
        <taxon>Metazoa</taxon>
        <taxon>Spiralia</taxon>
        <taxon>Lophotrochozoa</taxon>
        <taxon>Mollusca</taxon>
        <taxon>Gastropoda</taxon>
        <taxon>Heterobranchia</taxon>
        <taxon>Euthyneura</taxon>
        <taxon>Panpulmonata</taxon>
        <taxon>Sacoglossa</taxon>
        <taxon>Placobranchoidea</taxon>
        <taxon>Plakobranchidae</taxon>
        <taxon>Plakobranchus</taxon>
    </lineage>
</organism>
<dbReference type="Proteomes" id="UP000735302">
    <property type="component" value="Unassembled WGS sequence"/>
</dbReference>
<reference evidence="2 3" key="1">
    <citation type="journal article" date="2021" name="Elife">
        <title>Chloroplast acquisition without the gene transfer in kleptoplastic sea slugs, Plakobranchus ocellatus.</title>
        <authorList>
            <person name="Maeda T."/>
            <person name="Takahashi S."/>
            <person name="Yoshida T."/>
            <person name="Shimamura S."/>
            <person name="Takaki Y."/>
            <person name="Nagai Y."/>
            <person name="Toyoda A."/>
            <person name="Suzuki Y."/>
            <person name="Arimoto A."/>
            <person name="Ishii H."/>
            <person name="Satoh N."/>
            <person name="Nishiyama T."/>
            <person name="Hasebe M."/>
            <person name="Maruyama T."/>
            <person name="Minagawa J."/>
            <person name="Obokata J."/>
            <person name="Shigenobu S."/>
        </authorList>
    </citation>
    <scope>NUCLEOTIDE SEQUENCE [LARGE SCALE GENOMIC DNA]</scope>
</reference>
<protein>
    <submittedName>
        <fullName evidence="2">Uncharacterized protein</fullName>
    </submittedName>
</protein>
<sequence length="110" mass="12685">MANGRFEPATEMFYSCRSQAWSRDNPSCGQAESPLFSPEKRRRSFFLISSKINMTSPLVKAVNPHGARPTRRWENDIEEWLETSTSQAGRLTSDRETFRRRVQEATSRNG</sequence>